<evidence type="ECO:0000256" key="5">
    <source>
        <dbReference type="ARBA" id="ARBA00022840"/>
    </source>
</evidence>
<evidence type="ECO:0000313" key="8">
    <source>
        <dbReference type="EMBL" id="KAK2962319.1"/>
    </source>
</evidence>
<evidence type="ECO:0000313" key="9">
    <source>
        <dbReference type="Proteomes" id="UP001281761"/>
    </source>
</evidence>
<dbReference type="InterPro" id="IPR011009">
    <property type="entry name" value="Kinase-like_dom_sf"/>
</dbReference>
<evidence type="ECO:0000256" key="2">
    <source>
        <dbReference type="ARBA" id="ARBA00022679"/>
    </source>
</evidence>
<organism evidence="8 9">
    <name type="scientific">Blattamonas nauphoetae</name>
    <dbReference type="NCBI Taxonomy" id="2049346"/>
    <lineage>
        <taxon>Eukaryota</taxon>
        <taxon>Metamonada</taxon>
        <taxon>Preaxostyla</taxon>
        <taxon>Oxymonadida</taxon>
        <taxon>Blattamonas</taxon>
    </lineage>
</organism>
<feature type="compositionally biased region" description="Polar residues" evidence="6">
    <location>
        <begin position="427"/>
        <end position="439"/>
    </location>
</feature>
<feature type="region of interest" description="Disordered" evidence="6">
    <location>
        <begin position="402"/>
        <end position="566"/>
    </location>
</feature>
<dbReference type="Gene3D" id="3.30.200.20">
    <property type="entry name" value="Phosphorylase Kinase, domain 1"/>
    <property type="match status" value="1"/>
</dbReference>
<dbReference type="InterPro" id="IPR000719">
    <property type="entry name" value="Prot_kinase_dom"/>
</dbReference>
<accession>A0ABQ9YF20</accession>
<dbReference type="PROSITE" id="PS01351">
    <property type="entry name" value="MAPK"/>
    <property type="match status" value="1"/>
</dbReference>
<proteinExistence type="predicted"/>
<evidence type="ECO:0000259" key="7">
    <source>
        <dbReference type="PROSITE" id="PS50011"/>
    </source>
</evidence>
<sequence length="566" mass="63235">MSEVKKQSQFAHSSSQSPHTFSPSTFIIPDKYRIIRPMGIGAYGIVVACKDTETDEKVAIKKVPDAFKHTTDMKRTLRELRILSRFNHENVISAKDIFKPKSFDEFNDVYYVTELMDTDLYQVINSPQALSDEHVQYFLYQVLRGLKYIHSADVLHRDLKPSNILLNKNCDLKICDFGLARPTNDSEKNVMTEYVATRWYRAPEIILTWKHYTKAVDMWSVGCIFAEMLSRKPLFPGKDYLHQLKLYVDLLGNFTEEDVEDIESERAKKYVLSLARTRRVPWRDYFARYHVQPSEQAINLLERMLVYNPKKRITVEEALAHPYLSQLHDEPSEPTADIIFDFSYEEFLSKENLKHLIYNEMLKFHPESAAESRYSPSPEVYAVNEIANPGLMKSVGVQPPAVIPKLTPTTGPAAAKKEEKKEERKSPQPTARTNGTGSRPSSSTAQQKPASTSSSSKSSPIRPEAKRTTRTTTTTTTAAPTATSSRTAAPTTTSSTQSGTSSRSTVPTTTASAQSTTTSSRTAAPPASAQAQTATASSTTSRKSTSKSSSQFTSPAGSRKHSPSRG</sequence>
<dbReference type="PROSITE" id="PS00108">
    <property type="entry name" value="PROTEIN_KINASE_ST"/>
    <property type="match status" value="1"/>
</dbReference>
<dbReference type="Pfam" id="PF00069">
    <property type="entry name" value="Pkinase"/>
    <property type="match status" value="1"/>
</dbReference>
<protein>
    <submittedName>
        <fullName evidence="8">Mitogen-activated protein kinase</fullName>
        <ecNumber evidence="8">2.7.11.24</ecNumber>
    </submittedName>
</protein>
<comment type="caution">
    <text evidence="8">The sequence shown here is derived from an EMBL/GenBank/DDBJ whole genome shotgun (WGS) entry which is preliminary data.</text>
</comment>
<dbReference type="PANTHER" id="PTHR24055">
    <property type="entry name" value="MITOGEN-ACTIVATED PROTEIN KINASE"/>
    <property type="match status" value="1"/>
</dbReference>
<dbReference type="EC" id="2.7.11.24" evidence="8"/>
<feature type="compositionally biased region" description="Basic and acidic residues" evidence="6">
    <location>
        <begin position="415"/>
        <end position="426"/>
    </location>
</feature>
<evidence type="ECO:0000256" key="6">
    <source>
        <dbReference type="SAM" id="MobiDB-lite"/>
    </source>
</evidence>
<reference evidence="8 9" key="1">
    <citation type="journal article" date="2022" name="bioRxiv">
        <title>Genomics of Preaxostyla Flagellates Illuminates Evolutionary Transitions and the Path Towards Mitochondrial Loss.</title>
        <authorList>
            <person name="Novak L.V.F."/>
            <person name="Treitli S.C."/>
            <person name="Pyrih J."/>
            <person name="Halakuc P."/>
            <person name="Pipaliya S.V."/>
            <person name="Vacek V."/>
            <person name="Brzon O."/>
            <person name="Soukal P."/>
            <person name="Eme L."/>
            <person name="Dacks J.B."/>
            <person name="Karnkowska A."/>
            <person name="Elias M."/>
            <person name="Hampl V."/>
        </authorList>
    </citation>
    <scope>NUCLEOTIDE SEQUENCE [LARGE SCALE GENOMIC DNA]</scope>
    <source>
        <strain evidence="8">NAU3</strain>
        <tissue evidence="8">Gut</tissue>
    </source>
</reference>
<feature type="region of interest" description="Disordered" evidence="6">
    <location>
        <begin position="1"/>
        <end position="22"/>
    </location>
</feature>
<dbReference type="Proteomes" id="UP001281761">
    <property type="component" value="Unassembled WGS sequence"/>
</dbReference>
<dbReference type="CDD" id="cd07834">
    <property type="entry name" value="STKc_MAPK"/>
    <property type="match status" value="1"/>
</dbReference>
<evidence type="ECO:0000256" key="4">
    <source>
        <dbReference type="ARBA" id="ARBA00022777"/>
    </source>
</evidence>
<gene>
    <name evidence="8" type="ORF">BLNAU_2562</name>
</gene>
<dbReference type="InterPro" id="IPR003527">
    <property type="entry name" value="MAP_kinase_CS"/>
</dbReference>
<name>A0ABQ9YF20_9EUKA</name>
<dbReference type="GO" id="GO:0004707">
    <property type="term" value="F:MAP kinase activity"/>
    <property type="evidence" value="ECO:0007669"/>
    <property type="project" value="UniProtKB-EC"/>
</dbReference>
<keyword evidence="1" id="KW-0723">Serine/threonine-protein kinase</keyword>
<keyword evidence="5" id="KW-0067">ATP-binding</keyword>
<dbReference type="InterPro" id="IPR050117">
    <property type="entry name" value="MAPK"/>
</dbReference>
<keyword evidence="4 8" id="KW-0418">Kinase</keyword>
<dbReference type="EMBL" id="JARBJD010000011">
    <property type="protein sequence ID" value="KAK2962319.1"/>
    <property type="molecule type" value="Genomic_DNA"/>
</dbReference>
<evidence type="ECO:0000256" key="3">
    <source>
        <dbReference type="ARBA" id="ARBA00022741"/>
    </source>
</evidence>
<dbReference type="SUPFAM" id="SSF56112">
    <property type="entry name" value="Protein kinase-like (PK-like)"/>
    <property type="match status" value="1"/>
</dbReference>
<keyword evidence="3" id="KW-0547">Nucleotide-binding</keyword>
<keyword evidence="2 8" id="KW-0808">Transferase</keyword>
<keyword evidence="9" id="KW-1185">Reference proteome</keyword>
<dbReference type="PROSITE" id="PS50011">
    <property type="entry name" value="PROTEIN_KINASE_DOM"/>
    <property type="match status" value="1"/>
</dbReference>
<dbReference type="Gene3D" id="1.10.510.10">
    <property type="entry name" value="Transferase(Phosphotransferase) domain 1"/>
    <property type="match status" value="1"/>
</dbReference>
<dbReference type="SMART" id="SM00220">
    <property type="entry name" value="S_TKc"/>
    <property type="match status" value="1"/>
</dbReference>
<feature type="compositionally biased region" description="Low complexity" evidence="6">
    <location>
        <begin position="470"/>
        <end position="556"/>
    </location>
</feature>
<feature type="compositionally biased region" description="Low complexity" evidence="6">
    <location>
        <begin position="440"/>
        <end position="459"/>
    </location>
</feature>
<feature type="domain" description="Protein kinase" evidence="7">
    <location>
        <begin position="32"/>
        <end position="324"/>
    </location>
</feature>
<dbReference type="InterPro" id="IPR008271">
    <property type="entry name" value="Ser/Thr_kinase_AS"/>
</dbReference>
<evidence type="ECO:0000256" key="1">
    <source>
        <dbReference type="ARBA" id="ARBA00022527"/>
    </source>
</evidence>
<feature type="compositionally biased region" description="Low complexity" evidence="6">
    <location>
        <begin position="12"/>
        <end position="22"/>
    </location>
</feature>